<protein>
    <submittedName>
        <fullName evidence="1">Uncharacterized protein</fullName>
    </submittedName>
</protein>
<evidence type="ECO:0000313" key="1">
    <source>
        <dbReference type="EMBL" id="EOO12780.1"/>
    </source>
</evidence>
<dbReference type="RefSeq" id="WP_016096809.1">
    <property type="nucleotide sequence ID" value="NZ_KB976148.1"/>
</dbReference>
<dbReference type="PATRIC" id="fig|1053205.3.peg.4846"/>
<dbReference type="HOGENOM" id="CLU_2128361_0_0_9"/>
<reference evidence="1 2" key="1">
    <citation type="submission" date="2012-12" db="EMBL/GenBank/DDBJ databases">
        <title>The Genome Sequence of Bacillus cereus HuA3-9.</title>
        <authorList>
            <consortium name="The Broad Institute Genome Sequencing Platform"/>
            <consortium name="The Broad Institute Genome Sequencing Center for Infectious Disease"/>
            <person name="Feldgarden M."/>
            <person name="Van der Auwera G.A."/>
            <person name="Mahillon J."/>
            <person name="Duprez V."/>
            <person name="Timmery S."/>
            <person name="Mattelet C."/>
            <person name="Dierick K."/>
            <person name="Sun M."/>
            <person name="Yu Z."/>
            <person name="Zhu L."/>
            <person name="Hu X."/>
            <person name="Shank E.B."/>
            <person name="Swiecicka I."/>
            <person name="Hansen B.M."/>
            <person name="Andrup L."/>
            <person name="Walker B."/>
            <person name="Young S.K."/>
            <person name="Zeng Q."/>
            <person name="Gargeya S."/>
            <person name="Fitzgerald M."/>
            <person name="Haas B."/>
            <person name="Abouelleil A."/>
            <person name="Alvarado L."/>
            <person name="Arachchi H.M."/>
            <person name="Berlin A.M."/>
            <person name="Chapman S.B."/>
            <person name="Dewar J."/>
            <person name="Goldberg J."/>
            <person name="Griggs A."/>
            <person name="Gujja S."/>
            <person name="Hansen M."/>
            <person name="Howarth C."/>
            <person name="Imamovic A."/>
            <person name="Larimer J."/>
            <person name="McCowan C."/>
            <person name="Murphy C."/>
            <person name="Neiman D."/>
            <person name="Pearson M."/>
            <person name="Priest M."/>
            <person name="Roberts A."/>
            <person name="Saif S."/>
            <person name="Shea T."/>
            <person name="Sisk P."/>
            <person name="Sykes S."/>
            <person name="Wortman J."/>
            <person name="Nusbaum C."/>
            <person name="Birren B."/>
        </authorList>
    </citation>
    <scope>NUCLEOTIDE SEQUENCE [LARGE SCALE GENOMIC DNA]</scope>
    <source>
        <strain evidence="1 2">HuA3-9</strain>
    </source>
</reference>
<dbReference type="Proteomes" id="UP000014003">
    <property type="component" value="Unassembled WGS sequence"/>
</dbReference>
<dbReference type="AlphaFoldDB" id="R8CMK9"/>
<gene>
    <name evidence="1" type="ORF">IGA_04794</name>
</gene>
<accession>R8CMK9</accession>
<dbReference type="EMBL" id="AHDZ01000047">
    <property type="protein sequence ID" value="EOO12780.1"/>
    <property type="molecule type" value="Genomic_DNA"/>
</dbReference>
<organism evidence="1 2">
    <name type="scientific">Bacillus cereus HuA3-9</name>
    <dbReference type="NCBI Taxonomy" id="1053205"/>
    <lineage>
        <taxon>Bacteria</taxon>
        <taxon>Bacillati</taxon>
        <taxon>Bacillota</taxon>
        <taxon>Bacilli</taxon>
        <taxon>Bacillales</taxon>
        <taxon>Bacillaceae</taxon>
        <taxon>Bacillus</taxon>
        <taxon>Bacillus cereus group</taxon>
    </lineage>
</organism>
<name>R8CMK9_BACCE</name>
<proteinExistence type="predicted"/>
<comment type="caution">
    <text evidence="1">The sequence shown here is derived from an EMBL/GenBank/DDBJ whole genome shotgun (WGS) entry which is preliminary data.</text>
</comment>
<sequence>MNTYLFRTKGIDNRYYPDKVDKYAFNENAPNCNQLKKDIESKGIKYYLYLISTGEIVERGIVTSYTSEEDMYYAIFEEREFLNPSIKLPKWPSPEKGIIPLFEKDIKEIEESI</sequence>
<evidence type="ECO:0000313" key="2">
    <source>
        <dbReference type="Proteomes" id="UP000014003"/>
    </source>
</evidence>